<dbReference type="EMBL" id="DS027686">
    <property type="protein sequence ID" value="EAW24464.1"/>
    <property type="molecule type" value="Genomic_DNA"/>
</dbReference>
<dbReference type="HOGENOM" id="CLU_059759_1_0_1"/>
<dbReference type="Gene3D" id="3.40.1640.10">
    <property type="entry name" value="PSTPO5379-like"/>
    <property type="match status" value="1"/>
</dbReference>
<feature type="compositionally biased region" description="Low complexity" evidence="3">
    <location>
        <begin position="1"/>
        <end position="24"/>
    </location>
</feature>
<feature type="region of interest" description="Disordered" evidence="3">
    <location>
        <begin position="1"/>
        <end position="33"/>
    </location>
</feature>
<dbReference type="PANTHER" id="PTHR32022:SF10">
    <property type="entry name" value="D-GLUTAMATE CYCLASE, MITOCHONDRIAL"/>
    <property type="match status" value="1"/>
</dbReference>
<dbReference type="Gene3D" id="3.30.2040.10">
    <property type="entry name" value="PSTPO5379-like domain"/>
    <property type="match status" value="1"/>
</dbReference>
<dbReference type="KEGG" id="nfi:NFIA_040400"/>
<dbReference type="Pfam" id="PF07286">
    <property type="entry name" value="D-Glu_cyclase"/>
    <property type="match status" value="1"/>
</dbReference>
<evidence type="ECO:0000256" key="2">
    <source>
        <dbReference type="ARBA" id="ARBA00023239"/>
    </source>
</evidence>
<organism evidence="4 5">
    <name type="scientific">Neosartorya fischeri (strain ATCC 1020 / DSM 3700 / CBS 544.65 / FGSC A1164 / JCM 1740 / NRRL 181 / WB 181)</name>
    <name type="common">Aspergillus fischerianus</name>
    <dbReference type="NCBI Taxonomy" id="331117"/>
    <lineage>
        <taxon>Eukaryota</taxon>
        <taxon>Fungi</taxon>
        <taxon>Dikarya</taxon>
        <taxon>Ascomycota</taxon>
        <taxon>Pezizomycotina</taxon>
        <taxon>Eurotiomycetes</taxon>
        <taxon>Eurotiomycetidae</taxon>
        <taxon>Eurotiales</taxon>
        <taxon>Aspergillaceae</taxon>
        <taxon>Aspergillus</taxon>
        <taxon>Aspergillus subgen. Fumigati</taxon>
    </lineage>
</organism>
<accession>A1D0E4</accession>
<evidence type="ECO:0000256" key="3">
    <source>
        <dbReference type="SAM" id="MobiDB-lite"/>
    </source>
</evidence>
<dbReference type="FunFam" id="3.40.1640.10:FF:000002">
    <property type="entry name" value="DUF1445 domain protein"/>
    <property type="match status" value="1"/>
</dbReference>
<comment type="similarity">
    <text evidence="1">Belongs to the D-glutamate cyclase family.</text>
</comment>
<protein>
    <recommendedName>
        <fullName evidence="6">DUF1445 domain protein</fullName>
    </recommendedName>
</protein>
<dbReference type="SUPFAM" id="SSF160920">
    <property type="entry name" value="PSTPO5379-like"/>
    <property type="match status" value="1"/>
</dbReference>
<evidence type="ECO:0000313" key="4">
    <source>
        <dbReference type="EMBL" id="EAW24464.1"/>
    </source>
</evidence>
<dbReference type="GO" id="GO:0006536">
    <property type="term" value="P:glutamate metabolic process"/>
    <property type="evidence" value="ECO:0007669"/>
    <property type="project" value="TreeGrafter"/>
</dbReference>
<keyword evidence="5" id="KW-1185">Reference proteome</keyword>
<gene>
    <name evidence="4" type="ORF">NFIA_040400</name>
</gene>
<dbReference type="OMA" id="NVPMYKT"/>
<dbReference type="RefSeq" id="XP_001266361.1">
    <property type="nucleotide sequence ID" value="XM_001266360.1"/>
</dbReference>
<dbReference type="FunFam" id="3.30.2040.10:FF:000001">
    <property type="entry name" value="D-glutamate cyclase, mitochondrial"/>
    <property type="match status" value="1"/>
</dbReference>
<dbReference type="InterPro" id="IPR038021">
    <property type="entry name" value="Putative_hydro-lyase"/>
</dbReference>
<dbReference type="STRING" id="331117.A1D0E4"/>
<dbReference type="Proteomes" id="UP000006702">
    <property type="component" value="Unassembled WGS sequence"/>
</dbReference>
<dbReference type="eggNOG" id="ENOG502QV7A">
    <property type="taxonomic scope" value="Eukaryota"/>
</dbReference>
<dbReference type="VEuPathDB" id="FungiDB:NFIA_040400"/>
<evidence type="ECO:0000256" key="1">
    <source>
        <dbReference type="ARBA" id="ARBA00007896"/>
    </source>
</evidence>
<dbReference type="PANTHER" id="PTHR32022">
    <property type="entry name" value="D-GLUTAMATE CYCLASE, MITOCHONDRIAL"/>
    <property type="match status" value="1"/>
</dbReference>
<reference evidence="5" key="1">
    <citation type="journal article" date="2008" name="PLoS Genet.">
        <title>Genomic islands in the pathogenic filamentous fungus Aspergillus fumigatus.</title>
        <authorList>
            <person name="Fedorova N.D."/>
            <person name="Khaldi N."/>
            <person name="Joardar V.S."/>
            <person name="Maiti R."/>
            <person name="Amedeo P."/>
            <person name="Anderson M.J."/>
            <person name="Crabtree J."/>
            <person name="Silva J.C."/>
            <person name="Badger J.H."/>
            <person name="Albarraq A."/>
            <person name="Angiuoli S."/>
            <person name="Bussey H."/>
            <person name="Bowyer P."/>
            <person name="Cotty P.J."/>
            <person name="Dyer P.S."/>
            <person name="Egan A."/>
            <person name="Galens K."/>
            <person name="Fraser-Liggett C.M."/>
            <person name="Haas B.J."/>
            <person name="Inman J.M."/>
            <person name="Kent R."/>
            <person name="Lemieux S."/>
            <person name="Malavazi I."/>
            <person name="Orvis J."/>
            <person name="Roemer T."/>
            <person name="Ronning C.M."/>
            <person name="Sundaram J.P."/>
            <person name="Sutton G."/>
            <person name="Turner G."/>
            <person name="Venter J.C."/>
            <person name="White O.R."/>
            <person name="Whitty B.R."/>
            <person name="Youngman P."/>
            <person name="Wolfe K.H."/>
            <person name="Goldman G.H."/>
            <person name="Wortman J.R."/>
            <person name="Jiang B."/>
            <person name="Denning D.W."/>
            <person name="Nierman W.C."/>
        </authorList>
    </citation>
    <scope>NUCLEOTIDE SEQUENCE [LARGE SCALE GENOMIC DNA]</scope>
    <source>
        <strain evidence="5">ATCC 1020 / DSM 3700 / CBS 544.65 / FGSC A1164 / JCM 1740 / NRRL 181 / WB 181</strain>
    </source>
</reference>
<dbReference type="OrthoDB" id="10262538at2759"/>
<dbReference type="GeneID" id="4592782"/>
<sequence length="307" mass="33408">MDSMTSSSSSMTTTTTTTTTSITTGKSDNRSNGYTTRLLARQNLITNTSGLSPGSLQANLLILPSRYAPDFHALCLRNPVPCPLLGIIPQGNPHTVSPAACITSPDFDLRTDFPQYRVYQSGRHIASKKDLKDVYTPNHVGFLLGCSFSFEDALCEAGLTPRHQLTGRVVAMYRTTVPLMPAGVFSEACMVVSMRPYLLDDVERVREVTRPYGATHGEPVAWGWDGAERLGIKDIKTPDWGEAQVFEEGEVPVFWACGVTPQLAVEMAGDKIEGLVFAHEPGNMLVTDWTAADLEALREKSGIALPV</sequence>
<dbReference type="AlphaFoldDB" id="A1D0E4"/>
<keyword evidence="2" id="KW-0456">Lyase</keyword>
<evidence type="ECO:0000313" key="5">
    <source>
        <dbReference type="Proteomes" id="UP000006702"/>
    </source>
</evidence>
<evidence type="ECO:0008006" key="6">
    <source>
        <dbReference type="Google" id="ProtNLM"/>
    </source>
</evidence>
<name>A1D0E4_NEOFI</name>
<proteinExistence type="inferred from homology"/>
<dbReference type="InterPro" id="IPR009906">
    <property type="entry name" value="D-Glu_cyclase"/>
</dbReference>
<dbReference type="GO" id="GO:0047820">
    <property type="term" value="F:D-glutamate cyclase activity"/>
    <property type="evidence" value="ECO:0007669"/>
    <property type="project" value="TreeGrafter"/>
</dbReference>